<accession>A0AAD7SAD0</accession>
<protein>
    <submittedName>
        <fullName evidence="2">Uncharacterized protein</fullName>
    </submittedName>
</protein>
<dbReference type="EMBL" id="JAINUG010000086">
    <property type="protein sequence ID" value="KAJ8398956.1"/>
    <property type="molecule type" value="Genomic_DNA"/>
</dbReference>
<feature type="region of interest" description="Disordered" evidence="1">
    <location>
        <begin position="1"/>
        <end position="35"/>
    </location>
</feature>
<evidence type="ECO:0000313" key="3">
    <source>
        <dbReference type="Proteomes" id="UP001221898"/>
    </source>
</evidence>
<proteinExistence type="predicted"/>
<evidence type="ECO:0000313" key="2">
    <source>
        <dbReference type="EMBL" id="KAJ8398956.1"/>
    </source>
</evidence>
<reference evidence="2" key="1">
    <citation type="journal article" date="2023" name="Science">
        <title>Genome structures resolve the early diversification of teleost fishes.</title>
        <authorList>
            <person name="Parey E."/>
            <person name="Louis A."/>
            <person name="Montfort J."/>
            <person name="Bouchez O."/>
            <person name="Roques C."/>
            <person name="Iampietro C."/>
            <person name="Lluch J."/>
            <person name="Castinel A."/>
            <person name="Donnadieu C."/>
            <person name="Desvignes T."/>
            <person name="Floi Bucao C."/>
            <person name="Jouanno E."/>
            <person name="Wen M."/>
            <person name="Mejri S."/>
            <person name="Dirks R."/>
            <person name="Jansen H."/>
            <person name="Henkel C."/>
            <person name="Chen W.J."/>
            <person name="Zahm M."/>
            <person name="Cabau C."/>
            <person name="Klopp C."/>
            <person name="Thompson A.W."/>
            <person name="Robinson-Rechavi M."/>
            <person name="Braasch I."/>
            <person name="Lecointre G."/>
            <person name="Bobe J."/>
            <person name="Postlethwait J.H."/>
            <person name="Berthelot C."/>
            <person name="Roest Crollius H."/>
            <person name="Guiguen Y."/>
        </authorList>
    </citation>
    <scope>NUCLEOTIDE SEQUENCE</scope>
    <source>
        <strain evidence="2">NC1722</strain>
    </source>
</reference>
<comment type="caution">
    <text evidence="2">The sequence shown here is derived from an EMBL/GenBank/DDBJ whole genome shotgun (WGS) entry which is preliminary data.</text>
</comment>
<dbReference type="AlphaFoldDB" id="A0AAD7SAD0"/>
<gene>
    <name evidence="2" type="ORF">AAFF_G00416230</name>
</gene>
<dbReference type="Proteomes" id="UP001221898">
    <property type="component" value="Unassembled WGS sequence"/>
</dbReference>
<keyword evidence="3" id="KW-1185">Reference proteome</keyword>
<organism evidence="2 3">
    <name type="scientific">Aldrovandia affinis</name>
    <dbReference type="NCBI Taxonomy" id="143900"/>
    <lineage>
        <taxon>Eukaryota</taxon>
        <taxon>Metazoa</taxon>
        <taxon>Chordata</taxon>
        <taxon>Craniata</taxon>
        <taxon>Vertebrata</taxon>
        <taxon>Euteleostomi</taxon>
        <taxon>Actinopterygii</taxon>
        <taxon>Neopterygii</taxon>
        <taxon>Teleostei</taxon>
        <taxon>Notacanthiformes</taxon>
        <taxon>Halosauridae</taxon>
        <taxon>Aldrovandia</taxon>
    </lineage>
</organism>
<evidence type="ECO:0000256" key="1">
    <source>
        <dbReference type="SAM" id="MobiDB-lite"/>
    </source>
</evidence>
<sequence length="104" mass="10714">MGKPGAGPAAKPPPTGLHPRSRCPARRGALGVSSSLSAAMDPQAWRRDLGASGLFGESGWPSLAACSPSEWQMVSGAGFPPARLQNLLRVFFPSALSVACSAPW</sequence>
<name>A0AAD7SAD0_9TELE</name>